<keyword evidence="2" id="KW-0521">NADP</keyword>
<dbReference type="PROSITE" id="PS00062">
    <property type="entry name" value="ALDOKETO_REDUCTASE_2"/>
    <property type="match status" value="1"/>
</dbReference>
<dbReference type="InterPro" id="IPR020471">
    <property type="entry name" value="AKR"/>
</dbReference>
<feature type="site" description="Lowers pKa of active site Tyr" evidence="6">
    <location>
        <position position="85"/>
    </location>
</feature>
<keyword evidence="3" id="KW-0560">Oxidoreductase</keyword>
<feature type="binding site" evidence="5">
    <location>
        <position position="118"/>
    </location>
    <ligand>
        <name>substrate</name>
    </ligand>
</feature>
<gene>
    <name evidence="8" type="ORF">RU92_GL000270</name>
</gene>
<dbReference type="PANTHER" id="PTHR43827:SF3">
    <property type="entry name" value="NADP-DEPENDENT OXIDOREDUCTASE DOMAIN-CONTAINING PROTEIN"/>
    <property type="match status" value="1"/>
</dbReference>
<dbReference type="FunFam" id="3.20.20.100:FF:000002">
    <property type="entry name" value="2,5-diketo-D-gluconic acid reductase A"/>
    <property type="match status" value="1"/>
</dbReference>
<evidence type="ECO:0000259" key="7">
    <source>
        <dbReference type="Pfam" id="PF00248"/>
    </source>
</evidence>
<evidence type="ECO:0000256" key="1">
    <source>
        <dbReference type="ARBA" id="ARBA00007905"/>
    </source>
</evidence>
<reference evidence="8 9" key="1">
    <citation type="submission" date="2014-12" db="EMBL/GenBank/DDBJ databases">
        <title>Draft genome sequences of 10 type strains of Lactococcus.</title>
        <authorList>
            <person name="Sun Z."/>
            <person name="Zhong Z."/>
            <person name="Liu W."/>
            <person name="Zhang W."/>
            <person name="Zhang H."/>
        </authorList>
    </citation>
    <scope>NUCLEOTIDE SEQUENCE [LARGE SCALE GENOMIC DNA]</scope>
    <source>
        <strain evidence="8 9">DSM 21502</strain>
    </source>
</reference>
<dbReference type="InterPro" id="IPR036812">
    <property type="entry name" value="NAD(P)_OxRdtase_dom_sf"/>
</dbReference>
<evidence type="ECO:0000256" key="4">
    <source>
        <dbReference type="PIRSR" id="PIRSR000097-1"/>
    </source>
</evidence>
<evidence type="ECO:0000256" key="2">
    <source>
        <dbReference type="ARBA" id="ARBA00022857"/>
    </source>
</evidence>
<protein>
    <submittedName>
        <fullName evidence="8">Glyoxal reductase</fullName>
    </submittedName>
</protein>
<sequence>MTAMTGFLGGMMKYFTLNNGLGIPAVGFGSVLESDVANFEEVYENAWSAGYRLFDTAASYGNQIALGKWLKNADHPRKEYFLTGKVAQSEQGYEETLSAFQKALTELQTDYLDLYLIHWPKEKTFFETWKALEHLYDEGLVRAIGLSNFEANHLDRLLTKAKIMPAVDQLETHPYFSNHITHDYLEKLGIQHQAWSPLGHGGQELTDSVIKSLAEKYDKSTGQIILRWLYQKGVATIPKSTNTNRQKQNINLFDWALTPRDEQLIDLLQRGERVMDAPDENYSADRW</sequence>
<dbReference type="PIRSF" id="PIRSF000097">
    <property type="entry name" value="AKR"/>
    <property type="match status" value="1"/>
</dbReference>
<evidence type="ECO:0000313" key="9">
    <source>
        <dbReference type="Proteomes" id="UP000218711"/>
    </source>
</evidence>
<feature type="active site" description="Proton donor" evidence="4">
    <location>
        <position position="60"/>
    </location>
</feature>
<dbReference type="PROSITE" id="PS00798">
    <property type="entry name" value="ALDOKETO_REDUCTASE_1"/>
    <property type="match status" value="1"/>
</dbReference>
<dbReference type="PANTHER" id="PTHR43827">
    <property type="entry name" value="2,5-DIKETO-D-GLUCONIC ACID REDUCTASE"/>
    <property type="match status" value="1"/>
</dbReference>
<dbReference type="Pfam" id="PF00248">
    <property type="entry name" value="Aldo_ket_red"/>
    <property type="match status" value="1"/>
</dbReference>
<feature type="domain" description="NADP-dependent oxidoreductase" evidence="7">
    <location>
        <begin position="39"/>
        <end position="266"/>
    </location>
</feature>
<dbReference type="GO" id="GO:0016616">
    <property type="term" value="F:oxidoreductase activity, acting on the CH-OH group of donors, NAD or NADP as acceptor"/>
    <property type="evidence" value="ECO:0007669"/>
    <property type="project" value="UniProtKB-ARBA"/>
</dbReference>
<dbReference type="InterPro" id="IPR023210">
    <property type="entry name" value="NADP_OxRdtase_dom"/>
</dbReference>
<comment type="similarity">
    <text evidence="1">Belongs to the aldo/keto reductase family.</text>
</comment>
<dbReference type="CDD" id="cd19071">
    <property type="entry name" value="AKR_AKR1-5-like"/>
    <property type="match status" value="1"/>
</dbReference>
<accession>A0A2A5SXJ1</accession>
<evidence type="ECO:0000256" key="6">
    <source>
        <dbReference type="PIRSR" id="PIRSR000097-3"/>
    </source>
</evidence>
<dbReference type="Gene3D" id="3.20.20.100">
    <property type="entry name" value="NADP-dependent oxidoreductase domain"/>
    <property type="match status" value="1"/>
</dbReference>
<dbReference type="PRINTS" id="PR00069">
    <property type="entry name" value="ALDKETRDTASE"/>
</dbReference>
<dbReference type="Proteomes" id="UP000218711">
    <property type="component" value="Unassembled WGS sequence"/>
</dbReference>
<evidence type="ECO:0000256" key="5">
    <source>
        <dbReference type="PIRSR" id="PIRSR000097-2"/>
    </source>
</evidence>
<dbReference type="SUPFAM" id="SSF51430">
    <property type="entry name" value="NAD(P)-linked oxidoreductase"/>
    <property type="match status" value="1"/>
</dbReference>
<dbReference type="EMBL" id="JXKC01000001">
    <property type="protein sequence ID" value="PCS20622.1"/>
    <property type="molecule type" value="Genomic_DNA"/>
</dbReference>
<proteinExistence type="inferred from homology"/>
<comment type="caution">
    <text evidence="8">The sequence shown here is derived from an EMBL/GenBank/DDBJ whole genome shotgun (WGS) entry which is preliminary data.</text>
</comment>
<evidence type="ECO:0000256" key="3">
    <source>
        <dbReference type="ARBA" id="ARBA00023002"/>
    </source>
</evidence>
<organism evidence="8 9">
    <name type="scientific">Lactococcus cremoris subsp. tructae</name>
    <dbReference type="NCBI Taxonomy" id="542833"/>
    <lineage>
        <taxon>Bacteria</taxon>
        <taxon>Bacillati</taxon>
        <taxon>Bacillota</taxon>
        <taxon>Bacilli</taxon>
        <taxon>Lactobacillales</taxon>
        <taxon>Streptococcaceae</taxon>
        <taxon>Lactococcus</taxon>
    </lineage>
</organism>
<dbReference type="InterPro" id="IPR018170">
    <property type="entry name" value="Aldo/ket_reductase_CS"/>
</dbReference>
<evidence type="ECO:0000313" key="8">
    <source>
        <dbReference type="EMBL" id="PCS20622.1"/>
    </source>
</evidence>
<dbReference type="AlphaFoldDB" id="A0A2A5SXJ1"/>
<name>A0A2A5SXJ1_LACLC</name>
<dbReference type="PROSITE" id="PS00063">
    <property type="entry name" value="ALDOKETO_REDUCTASE_3"/>
    <property type="match status" value="1"/>
</dbReference>